<name>A0ABP8F848_9BACT</name>
<dbReference type="RefSeq" id="WP_345161973.1">
    <property type="nucleotide sequence ID" value="NZ_BAABGX010000001.1"/>
</dbReference>
<comment type="caution">
    <text evidence="1">The sequence shown here is derived from an EMBL/GenBank/DDBJ whole genome shotgun (WGS) entry which is preliminary data.</text>
</comment>
<accession>A0ABP8F848</accession>
<sequence length="56" mass="6032">MGGLESQWQKATLLIFALFSGNQVKNGSPVISASSLQLGAYHAGKFSTCVKDWKET</sequence>
<evidence type="ECO:0000313" key="1">
    <source>
        <dbReference type="EMBL" id="GAA4297359.1"/>
    </source>
</evidence>
<proteinExistence type="predicted"/>
<gene>
    <name evidence="1" type="ORF">GCM10023183_04860</name>
</gene>
<dbReference type="EMBL" id="BAABGX010000001">
    <property type="protein sequence ID" value="GAA4297359.1"/>
    <property type="molecule type" value="Genomic_DNA"/>
</dbReference>
<organism evidence="1 2">
    <name type="scientific">Nibribacter koreensis</name>
    <dbReference type="NCBI Taxonomy" id="1084519"/>
    <lineage>
        <taxon>Bacteria</taxon>
        <taxon>Pseudomonadati</taxon>
        <taxon>Bacteroidota</taxon>
        <taxon>Cytophagia</taxon>
        <taxon>Cytophagales</taxon>
        <taxon>Hymenobacteraceae</taxon>
        <taxon>Nibribacter</taxon>
    </lineage>
</organism>
<protein>
    <submittedName>
        <fullName evidence="1">Uncharacterized protein</fullName>
    </submittedName>
</protein>
<reference evidence="2" key="1">
    <citation type="journal article" date="2019" name="Int. J. Syst. Evol. Microbiol.">
        <title>The Global Catalogue of Microorganisms (GCM) 10K type strain sequencing project: providing services to taxonomists for standard genome sequencing and annotation.</title>
        <authorList>
            <consortium name="The Broad Institute Genomics Platform"/>
            <consortium name="The Broad Institute Genome Sequencing Center for Infectious Disease"/>
            <person name="Wu L."/>
            <person name="Ma J."/>
        </authorList>
    </citation>
    <scope>NUCLEOTIDE SEQUENCE [LARGE SCALE GENOMIC DNA]</scope>
    <source>
        <strain evidence="2">JCM 17917</strain>
    </source>
</reference>
<evidence type="ECO:0000313" key="2">
    <source>
        <dbReference type="Proteomes" id="UP001501844"/>
    </source>
</evidence>
<dbReference type="Proteomes" id="UP001501844">
    <property type="component" value="Unassembled WGS sequence"/>
</dbReference>
<keyword evidence="2" id="KW-1185">Reference proteome</keyword>